<reference evidence="3" key="1">
    <citation type="journal article" date="2019" name="Int. J. Syst. Evol. Microbiol.">
        <title>The Global Catalogue of Microorganisms (GCM) 10K type strain sequencing project: providing services to taxonomists for standard genome sequencing and annotation.</title>
        <authorList>
            <consortium name="The Broad Institute Genomics Platform"/>
            <consortium name="The Broad Institute Genome Sequencing Center for Infectious Disease"/>
            <person name="Wu L."/>
            <person name="Ma J."/>
        </authorList>
    </citation>
    <scope>NUCLEOTIDE SEQUENCE [LARGE SCALE GENOMIC DNA]</scope>
    <source>
        <strain evidence="3">KCTC 42248</strain>
    </source>
</reference>
<accession>A0ABW5NGB4</accession>
<dbReference type="PANTHER" id="PTHR11803">
    <property type="entry name" value="2-IMINOBUTANOATE/2-IMINOPROPANOATE DEAMINASE RIDA"/>
    <property type="match status" value="1"/>
</dbReference>
<dbReference type="SUPFAM" id="SSF55298">
    <property type="entry name" value="YjgF-like"/>
    <property type="match status" value="1"/>
</dbReference>
<dbReference type="Pfam" id="PF01042">
    <property type="entry name" value="Ribonuc_L-PSP"/>
    <property type="match status" value="1"/>
</dbReference>
<dbReference type="CDD" id="cd00448">
    <property type="entry name" value="YjgF_YER057c_UK114_family"/>
    <property type="match status" value="1"/>
</dbReference>
<evidence type="ECO:0000256" key="1">
    <source>
        <dbReference type="ARBA" id="ARBA00010552"/>
    </source>
</evidence>
<sequence>MSEKKIFNTDAAPKAIGPYNQAVQAGNTLYVSGQIALIPETMQLVATGVEDETHQVLKNVSTILAHAGYSFQDVVKTSIFISSMDDFTIINDVYAQYFVDNQPARETVAVKTLPKNVNVEISVIAWKESV</sequence>
<dbReference type="PANTHER" id="PTHR11803:SF58">
    <property type="entry name" value="PROTEIN HMF1-RELATED"/>
    <property type="match status" value="1"/>
</dbReference>
<organism evidence="2 3">
    <name type="scientific">Sphingobacterium corticis</name>
    <dbReference type="NCBI Taxonomy" id="1812823"/>
    <lineage>
        <taxon>Bacteria</taxon>
        <taxon>Pseudomonadati</taxon>
        <taxon>Bacteroidota</taxon>
        <taxon>Sphingobacteriia</taxon>
        <taxon>Sphingobacteriales</taxon>
        <taxon>Sphingobacteriaceae</taxon>
        <taxon>Sphingobacterium</taxon>
    </lineage>
</organism>
<comment type="similarity">
    <text evidence="1">Belongs to the RutC family.</text>
</comment>
<dbReference type="InterPro" id="IPR035959">
    <property type="entry name" value="RutC-like_sf"/>
</dbReference>
<dbReference type="InterPro" id="IPR006056">
    <property type="entry name" value="RidA"/>
</dbReference>
<dbReference type="RefSeq" id="WP_380867879.1">
    <property type="nucleotide sequence ID" value="NZ_JBHUMA010000004.1"/>
</dbReference>
<dbReference type="NCBIfam" id="TIGR00004">
    <property type="entry name" value="Rid family detoxifying hydrolase"/>
    <property type="match status" value="1"/>
</dbReference>
<dbReference type="Gene3D" id="3.30.1330.40">
    <property type="entry name" value="RutC-like"/>
    <property type="match status" value="1"/>
</dbReference>
<name>A0ABW5NGB4_9SPHI</name>
<dbReference type="Proteomes" id="UP001597393">
    <property type="component" value="Unassembled WGS sequence"/>
</dbReference>
<dbReference type="EMBL" id="JBHUMA010000004">
    <property type="protein sequence ID" value="MFD2598186.1"/>
    <property type="molecule type" value="Genomic_DNA"/>
</dbReference>
<dbReference type="GO" id="GO:0016787">
    <property type="term" value="F:hydrolase activity"/>
    <property type="evidence" value="ECO:0007669"/>
    <property type="project" value="UniProtKB-KW"/>
</dbReference>
<comment type="caution">
    <text evidence="2">The sequence shown here is derived from an EMBL/GenBank/DDBJ whole genome shotgun (WGS) entry which is preliminary data.</text>
</comment>
<gene>
    <name evidence="2" type="ORF">ACFSQ3_04410</name>
</gene>
<protein>
    <submittedName>
        <fullName evidence="2">Rid family detoxifying hydrolase</fullName>
    </submittedName>
</protein>
<dbReference type="InterPro" id="IPR006175">
    <property type="entry name" value="YjgF/YER057c/UK114"/>
</dbReference>
<proteinExistence type="inferred from homology"/>
<evidence type="ECO:0000313" key="3">
    <source>
        <dbReference type="Proteomes" id="UP001597393"/>
    </source>
</evidence>
<evidence type="ECO:0000313" key="2">
    <source>
        <dbReference type="EMBL" id="MFD2598186.1"/>
    </source>
</evidence>
<keyword evidence="3" id="KW-1185">Reference proteome</keyword>
<keyword evidence="2" id="KW-0378">Hydrolase</keyword>